<reference evidence="1 2" key="1">
    <citation type="journal article" date="2016" name="Genome Announc.">
        <title>Draft Genome Sequence of the Thermotolerant Cyanobacterium Desertifilum sp. IPPAS B-1220.</title>
        <authorList>
            <person name="Mironov K.S."/>
            <person name="Sinetova M.A."/>
            <person name="Bolatkhan K."/>
            <person name="Zayadan B.K."/>
            <person name="Ustinova V.V."/>
            <person name="Kupriyanova E.V."/>
            <person name="Skrypnik A.N."/>
            <person name="Gogoleva N.E."/>
            <person name="Gogolev Y.V."/>
            <person name="Los D.A."/>
        </authorList>
    </citation>
    <scope>NUCLEOTIDE SEQUENCE [LARGE SCALE GENOMIC DNA]</scope>
    <source>
        <strain evidence="1 2">IPPAS B-1220</strain>
    </source>
</reference>
<dbReference type="Proteomes" id="UP000095472">
    <property type="component" value="Chromosome"/>
</dbReference>
<gene>
    <name evidence="1" type="ORF">BH720_013490</name>
</gene>
<sequence length="150" mass="16049">MPSLPRAWQELIDCLPIPILLASHSGQILAGNAAWRNSVKLFPYLDTAKADALNFLAKIPSLQYPSTETSPGRSPTPSKSNSGSSSKWTLPDTLMNLELNAGLQTLADATSTSAAESYKLLTHLKATQPLADAPLGVETLPPPPRRTCGW</sequence>
<accession>A0ACD5H2A9</accession>
<dbReference type="EMBL" id="CP182909">
    <property type="protein sequence ID" value="XPM66286.1"/>
    <property type="molecule type" value="Genomic_DNA"/>
</dbReference>
<evidence type="ECO:0000313" key="2">
    <source>
        <dbReference type="Proteomes" id="UP000095472"/>
    </source>
</evidence>
<name>A0ACD5H2A9_9CYAN</name>
<protein>
    <submittedName>
        <fullName evidence="1">Uncharacterized protein</fullName>
    </submittedName>
</protein>
<organism evidence="1 2">
    <name type="scientific">Desertifilum tharense IPPAS B-1220</name>
    <dbReference type="NCBI Taxonomy" id="1781255"/>
    <lineage>
        <taxon>Bacteria</taxon>
        <taxon>Bacillati</taxon>
        <taxon>Cyanobacteriota</taxon>
        <taxon>Cyanophyceae</taxon>
        <taxon>Desertifilales</taxon>
        <taxon>Desertifilaceae</taxon>
        <taxon>Desertifilum</taxon>
    </lineage>
</organism>
<evidence type="ECO:0000313" key="1">
    <source>
        <dbReference type="EMBL" id="XPM66286.1"/>
    </source>
</evidence>
<proteinExistence type="predicted"/>
<keyword evidence="2" id="KW-1185">Reference proteome</keyword>